<name>A0A1Z4C146_9GAMM</name>
<dbReference type="InterPro" id="IPR035897">
    <property type="entry name" value="Toll_tir_struct_dom_sf"/>
</dbReference>
<dbReference type="Pfam" id="PF13676">
    <property type="entry name" value="TIR_2"/>
    <property type="match status" value="1"/>
</dbReference>
<dbReference type="RefSeq" id="WP_088620130.1">
    <property type="nucleotide sequence ID" value="NZ_CP022129.1"/>
</dbReference>
<dbReference type="SUPFAM" id="SSF52200">
    <property type="entry name" value="Toll/Interleukin receptor TIR domain"/>
    <property type="match status" value="1"/>
</dbReference>
<keyword evidence="3" id="KW-1185">Reference proteome</keyword>
<gene>
    <name evidence="2" type="ORF">CEK71_14925</name>
</gene>
<evidence type="ECO:0000259" key="1">
    <source>
        <dbReference type="PROSITE" id="PS50104"/>
    </source>
</evidence>
<dbReference type="InterPro" id="IPR000157">
    <property type="entry name" value="TIR_dom"/>
</dbReference>
<dbReference type="SMART" id="SM00255">
    <property type="entry name" value="TIR"/>
    <property type="match status" value="1"/>
</dbReference>
<organism evidence="2 3">
    <name type="scientific">Methylovulum psychrotolerans</name>
    <dbReference type="NCBI Taxonomy" id="1704499"/>
    <lineage>
        <taxon>Bacteria</taxon>
        <taxon>Pseudomonadati</taxon>
        <taxon>Pseudomonadota</taxon>
        <taxon>Gammaproteobacteria</taxon>
        <taxon>Methylococcales</taxon>
        <taxon>Methylococcaceae</taxon>
        <taxon>Methylovulum</taxon>
    </lineage>
</organism>
<dbReference type="Gene3D" id="3.40.50.10140">
    <property type="entry name" value="Toll/interleukin-1 receptor homology (TIR) domain"/>
    <property type="match status" value="1"/>
</dbReference>
<dbReference type="KEGG" id="mpsy:CEK71_14925"/>
<reference evidence="2 3" key="1">
    <citation type="submission" date="2017-06" db="EMBL/GenBank/DDBJ databases">
        <title>Genome Sequencing of the methanotroph Methylovulum psychrotolerants str. HV10-M2 isolated from a high-altitude environment.</title>
        <authorList>
            <person name="Mateos-Rivera A."/>
        </authorList>
    </citation>
    <scope>NUCLEOTIDE SEQUENCE [LARGE SCALE GENOMIC DNA]</scope>
    <source>
        <strain evidence="2 3">HV10_M2</strain>
    </source>
</reference>
<accession>A0A1Z4C146</accession>
<dbReference type="OrthoDB" id="1426235at2"/>
<feature type="domain" description="TIR" evidence="1">
    <location>
        <begin position="7"/>
        <end position="149"/>
    </location>
</feature>
<proteinExistence type="predicted"/>
<dbReference type="Proteomes" id="UP000197019">
    <property type="component" value="Chromosome"/>
</dbReference>
<protein>
    <recommendedName>
        <fullName evidence="1">TIR domain-containing protein</fullName>
    </recommendedName>
</protein>
<dbReference type="PROSITE" id="PS50104">
    <property type="entry name" value="TIR"/>
    <property type="match status" value="1"/>
</dbReference>
<dbReference type="GO" id="GO:0007165">
    <property type="term" value="P:signal transduction"/>
    <property type="evidence" value="ECO:0007669"/>
    <property type="project" value="InterPro"/>
</dbReference>
<dbReference type="EMBL" id="CP022129">
    <property type="protein sequence ID" value="ASF47258.1"/>
    <property type="molecule type" value="Genomic_DNA"/>
</dbReference>
<evidence type="ECO:0000313" key="2">
    <source>
        <dbReference type="EMBL" id="ASF47258.1"/>
    </source>
</evidence>
<dbReference type="AlphaFoldDB" id="A0A1Z4C146"/>
<evidence type="ECO:0000313" key="3">
    <source>
        <dbReference type="Proteomes" id="UP000197019"/>
    </source>
</evidence>
<sequence length="295" mass="33707">MSNSTKSAVKLFYSYSHKDEEIRNELEKHLSILKRQGVISEWHDRKISSGTEWENQINQQLQSASIILLLVSSDFIASEYCYGKELQVAMERHEKGEARVIPIIVRSVDWQGAPFGKLQALPKDAKAVTSWDNHDEAFTNIVQGIRSAIDEIKITEPKEVTSDISDLLRKVKLRPKKYAGKEIIADISLKDEIKPVSSSEALNFKLTLGDAISRKFNFTSPDIKSVENIYAEDKNADWLENAPAQNYKVRLRFLCITDWDVYQHNLTGEPIEHLSILTGYRLLEVINETKTKENL</sequence>